<keyword evidence="5 8" id="KW-0460">Magnesium</keyword>
<dbReference type="CDD" id="cd02503">
    <property type="entry name" value="MobA"/>
    <property type="match status" value="1"/>
</dbReference>
<feature type="binding site" evidence="8">
    <location>
        <position position="100"/>
    </location>
    <ligand>
        <name>Mg(2+)</name>
        <dbReference type="ChEBI" id="CHEBI:18420"/>
    </ligand>
</feature>
<dbReference type="PANTHER" id="PTHR19136:SF81">
    <property type="entry name" value="MOLYBDENUM COFACTOR GUANYLYLTRANSFERASE"/>
    <property type="match status" value="1"/>
</dbReference>
<accession>A0A1I6S838</accession>
<dbReference type="GO" id="GO:0005525">
    <property type="term" value="F:GTP binding"/>
    <property type="evidence" value="ECO:0007669"/>
    <property type="project" value="UniProtKB-UniRule"/>
</dbReference>
<comment type="subcellular location">
    <subcellularLocation>
        <location evidence="8">Cytoplasm</location>
    </subcellularLocation>
</comment>
<dbReference type="PANTHER" id="PTHR19136">
    <property type="entry name" value="MOLYBDENUM COFACTOR GUANYLYLTRANSFERASE"/>
    <property type="match status" value="1"/>
</dbReference>
<evidence type="ECO:0000256" key="8">
    <source>
        <dbReference type="HAMAP-Rule" id="MF_00316"/>
    </source>
</evidence>
<dbReference type="SUPFAM" id="SSF53448">
    <property type="entry name" value="Nucleotide-diphospho-sugar transferases"/>
    <property type="match status" value="1"/>
</dbReference>
<proteinExistence type="inferred from homology"/>
<name>A0A1I6S838_9BACL</name>
<dbReference type="Pfam" id="PF12804">
    <property type="entry name" value="NTP_transf_3"/>
    <property type="match status" value="1"/>
</dbReference>
<evidence type="ECO:0000256" key="1">
    <source>
        <dbReference type="ARBA" id="ARBA00022490"/>
    </source>
</evidence>
<evidence type="ECO:0000256" key="4">
    <source>
        <dbReference type="ARBA" id="ARBA00022741"/>
    </source>
</evidence>
<dbReference type="AlphaFoldDB" id="A0A1I6S838"/>
<keyword evidence="4 8" id="KW-0547">Nucleotide-binding</keyword>
<comment type="domain">
    <text evidence="8">The N-terminal domain determines nucleotide recognition and specific binding, while the C-terminal domain determines the specific binding to the target protein.</text>
</comment>
<dbReference type="OrthoDB" id="9788394at2"/>
<protein>
    <recommendedName>
        <fullName evidence="8">Probable molybdenum cofactor guanylyltransferase</fullName>
        <shortName evidence="8">MoCo guanylyltransferase</shortName>
        <ecNumber evidence="8">2.7.7.77</ecNumber>
    </recommendedName>
    <alternativeName>
        <fullName evidence="8">GTP:molybdopterin guanylyltransferase</fullName>
    </alternativeName>
    <alternativeName>
        <fullName evidence="8">Mo-MPT guanylyltransferase</fullName>
    </alternativeName>
    <alternativeName>
        <fullName evidence="8">Molybdopterin guanylyltransferase</fullName>
    </alternativeName>
    <alternativeName>
        <fullName evidence="8">Molybdopterin-guanine dinucleotide synthase</fullName>
        <shortName evidence="8">MGD synthase</shortName>
    </alternativeName>
</protein>
<reference evidence="11" key="1">
    <citation type="submission" date="2016-10" db="EMBL/GenBank/DDBJ databases">
        <authorList>
            <person name="Varghese N."/>
            <person name="Submissions S."/>
        </authorList>
    </citation>
    <scope>NUCLEOTIDE SEQUENCE [LARGE SCALE GENOMIC DNA]</scope>
    <source>
        <strain evidence="11">DSM 45789</strain>
    </source>
</reference>
<feature type="domain" description="MobA-like NTP transferase" evidence="9">
    <location>
        <begin position="13"/>
        <end position="163"/>
    </location>
</feature>
<comment type="cofactor">
    <cofactor evidence="8">
        <name>Mg(2+)</name>
        <dbReference type="ChEBI" id="CHEBI:18420"/>
    </cofactor>
</comment>
<dbReference type="EC" id="2.7.7.77" evidence="8"/>
<keyword evidence="3 8" id="KW-0479">Metal-binding</keyword>
<dbReference type="InterPro" id="IPR029044">
    <property type="entry name" value="Nucleotide-diphossugar_trans"/>
</dbReference>
<dbReference type="Proteomes" id="UP000198660">
    <property type="component" value="Unassembled WGS sequence"/>
</dbReference>
<evidence type="ECO:0000313" key="10">
    <source>
        <dbReference type="EMBL" id="SFS73050.1"/>
    </source>
</evidence>
<evidence type="ECO:0000256" key="3">
    <source>
        <dbReference type="ARBA" id="ARBA00022723"/>
    </source>
</evidence>
<feature type="binding site" evidence="8">
    <location>
        <begin position="15"/>
        <end position="17"/>
    </location>
    <ligand>
        <name>GTP</name>
        <dbReference type="ChEBI" id="CHEBI:37565"/>
    </ligand>
</feature>
<feature type="binding site" evidence="8">
    <location>
        <position position="100"/>
    </location>
    <ligand>
        <name>GTP</name>
        <dbReference type="ChEBI" id="CHEBI:37565"/>
    </ligand>
</feature>
<feature type="binding site" evidence="8">
    <location>
        <position position="27"/>
    </location>
    <ligand>
        <name>GTP</name>
        <dbReference type="ChEBI" id="CHEBI:37565"/>
    </ligand>
</feature>
<keyword evidence="7 8" id="KW-0501">Molybdenum cofactor biosynthesis</keyword>
<evidence type="ECO:0000256" key="2">
    <source>
        <dbReference type="ARBA" id="ARBA00022679"/>
    </source>
</evidence>
<keyword evidence="11" id="KW-1185">Reference proteome</keyword>
<feature type="binding site" evidence="8">
    <location>
        <position position="71"/>
    </location>
    <ligand>
        <name>GTP</name>
        <dbReference type="ChEBI" id="CHEBI:37565"/>
    </ligand>
</feature>
<keyword evidence="6 8" id="KW-0342">GTP-binding</keyword>
<evidence type="ECO:0000256" key="5">
    <source>
        <dbReference type="ARBA" id="ARBA00022842"/>
    </source>
</evidence>
<comment type="function">
    <text evidence="8">Transfers a GMP moiety from GTP to Mo-molybdopterin (Mo-MPT) cofactor (Moco or molybdenum cofactor) to form Mo-molybdopterin guanine dinucleotide (Mo-MGD) cofactor.</text>
</comment>
<keyword evidence="1 8" id="KW-0963">Cytoplasm</keyword>
<dbReference type="InterPro" id="IPR013482">
    <property type="entry name" value="Molybde_CF_guanTrfase"/>
</dbReference>
<sequence length="206" mass="23282">MKGIHALPSRKLILLMGGRSRRMGTDKAFLEINGERMLERVLRRLDGVGAPVVVCNQHVVFPSINVPVVRDHWDHRGPLAGIHAGLSHGEEEIAFVVACDMPFASAAVAHFLMDVMMKKKVDAVVPRVGQREHPLFAVYHRRILPIVESILTKEKDYSMHHLLRCIQAHYVEQVRGLTPVELNQALFNMNHPGDHLLAKAWLYSEK</sequence>
<dbReference type="HAMAP" id="MF_00316">
    <property type="entry name" value="MobA"/>
    <property type="match status" value="1"/>
</dbReference>
<dbReference type="RefSeq" id="WP_091837039.1">
    <property type="nucleotide sequence ID" value="NZ_FPAA01000006.1"/>
</dbReference>
<comment type="similarity">
    <text evidence="8">Belongs to the MobA family.</text>
</comment>
<gene>
    <name evidence="8" type="primary">mobA</name>
    <name evidence="10" type="ORF">SAMN05444972_106207</name>
</gene>
<dbReference type="EMBL" id="FPAA01000006">
    <property type="protein sequence ID" value="SFS73050.1"/>
    <property type="molecule type" value="Genomic_DNA"/>
</dbReference>
<evidence type="ECO:0000256" key="6">
    <source>
        <dbReference type="ARBA" id="ARBA00023134"/>
    </source>
</evidence>
<evidence type="ECO:0000313" key="11">
    <source>
        <dbReference type="Proteomes" id="UP000198660"/>
    </source>
</evidence>
<comment type="caution">
    <text evidence="8">Lacks conserved residue(s) required for the propagation of feature annotation.</text>
</comment>
<dbReference type="GO" id="GO:0046872">
    <property type="term" value="F:metal ion binding"/>
    <property type="evidence" value="ECO:0007669"/>
    <property type="project" value="UniProtKB-KW"/>
</dbReference>
<evidence type="ECO:0000256" key="7">
    <source>
        <dbReference type="ARBA" id="ARBA00023150"/>
    </source>
</evidence>
<organism evidence="10 11">
    <name type="scientific">Marininema halotolerans</name>
    <dbReference type="NCBI Taxonomy" id="1155944"/>
    <lineage>
        <taxon>Bacteria</taxon>
        <taxon>Bacillati</taxon>
        <taxon>Bacillota</taxon>
        <taxon>Bacilli</taxon>
        <taxon>Bacillales</taxon>
        <taxon>Thermoactinomycetaceae</taxon>
        <taxon>Marininema</taxon>
    </lineage>
</organism>
<dbReference type="GO" id="GO:0006777">
    <property type="term" value="P:Mo-molybdopterin cofactor biosynthetic process"/>
    <property type="evidence" value="ECO:0007669"/>
    <property type="project" value="UniProtKB-KW"/>
</dbReference>
<dbReference type="InterPro" id="IPR025877">
    <property type="entry name" value="MobA-like_NTP_Trfase"/>
</dbReference>
<evidence type="ECO:0000259" key="9">
    <source>
        <dbReference type="Pfam" id="PF12804"/>
    </source>
</evidence>
<dbReference type="Gene3D" id="3.90.550.10">
    <property type="entry name" value="Spore Coat Polysaccharide Biosynthesis Protein SpsA, Chain A"/>
    <property type="match status" value="1"/>
</dbReference>
<dbReference type="GO" id="GO:0061603">
    <property type="term" value="F:molybdenum cofactor guanylyltransferase activity"/>
    <property type="evidence" value="ECO:0007669"/>
    <property type="project" value="UniProtKB-EC"/>
</dbReference>
<comment type="catalytic activity">
    <reaction evidence="8">
        <text>Mo-molybdopterin + GTP + H(+) = Mo-molybdopterin guanine dinucleotide + diphosphate</text>
        <dbReference type="Rhea" id="RHEA:34243"/>
        <dbReference type="ChEBI" id="CHEBI:15378"/>
        <dbReference type="ChEBI" id="CHEBI:33019"/>
        <dbReference type="ChEBI" id="CHEBI:37565"/>
        <dbReference type="ChEBI" id="CHEBI:71302"/>
        <dbReference type="ChEBI" id="CHEBI:71310"/>
        <dbReference type="EC" id="2.7.7.77"/>
    </reaction>
</comment>
<dbReference type="GO" id="GO:0005737">
    <property type="term" value="C:cytoplasm"/>
    <property type="evidence" value="ECO:0007669"/>
    <property type="project" value="UniProtKB-SubCell"/>
</dbReference>
<keyword evidence="2 8" id="KW-0808">Transferase</keyword>